<dbReference type="CDD" id="cd02247">
    <property type="entry name" value="cupin_pirin_C"/>
    <property type="match status" value="1"/>
</dbReference>
<dbReference type="InterPro" id="IPR014710">
    <property type="entry name" value="RmlC-like_jellyroll"/>
</dbReference>
<gene>
    <name evidence="2" type="ORF">K227x_07590</name>
</gene>
<dbReference type="PANTHER" id="PTHR43594">
    <property type="entry name" value="QUERCETIN 2,3-DIOXYGENASE"/>
    <property type="match status" value="1"/>
</dbReference>
<evidence type="ECO:0000313" key="3">
    <source>
        <dbReference type="Proteomes" id="UP000318538"/>
    </source>
</evidence>
<organism evidence="2 3">
    <name type="scientific">Rubripirellula lacrimiformis</name>
    <dbReference type="NCBI Taxonomy" id="1930273"/>
    <lineage>
        <taxon>Bacteria</taxon>
        <taxon>Pseudomonadati</taxon>
        <taxon>Planctomycetota</taxon>
        <taxon>Planctomycetia</taxon>
        <taxon>Pirellulales</taxon>
        <taxon>Pirellulaceae</taxon>
        <taxon>Rubripirellula</taxon>
    </lineage>
</organism>
<evidence type="ECO:0000313" key="2">
    <source>
        <dbReference type="EMBL" id="QDT02383.1"/>
    </source>
</evidence>
<keyword evidence="3" id="KW-1185">Reference proteome</keyword>
<accession>A0A517N5I9</accession>
<dbReference type="Pfam" id="PF05726">
    <property type="entry name" value="Pirin_C"/>
    <property type="match status" value="1"/>
</dbReference>
<dbReference type="InterPro" id="IPR011051">
    <property type="entry name" value="RmlC_Cupin_sf"/>
</dbReference>
<sequence length="200" mass="21412">MKRSGTRVAEFIGTFRRSVQPLAAGSGDLPDISTFSPMDVWDLYLKAGKRAAMQVPVGRTSVVVAQSGRVSVNGSPMKAVELALLDRDGDMITIDCETESQVLVLTGQTLGEPVVGQGPFVMAIAKKSRTRSRTAKLGKSAISIRRVSRLGQFICISRRMAPSQAAVADTTSECQLVRASTFGESARRAGPIKNVKLKKS</sequence>
<name>A0A517N5I9_9BACT</name>
<protein>
    <recommendedName>
        <fullName evidence="1">Pirin C-terminal domain-containing protein</fullName>
    </recommendedName>
</protein>
<dbReference type="EMBL" id="CP036525">
    <property type="protein sequence ID" value="QDT02383.1"/>
    <property type="molecule type" value="Genomic_DNA"/>
</dbReference>
<dbReference type="PANTHER" id="PTHR43594:SF1">
    <property type="entry name" value="QUERCETIN 2,3-DIOXYGENASE PA2418-RELATED"/>
    <property type="match status" value="1"/>
</dbReference>
<dbReference type="Gene3D" id="2.60.120.10">
    <property type="entry name" value="Jelly Rolls"/>
    <property type="match status" value="1"/>
</dbReference>
<dbReference type="Proteomes" id="UP000318538">
    <property type="component" value="Chromosome"/>
</dbReference>
<proteinExistence type="predicted"/>
<feature type="domain" description="Pirin C-terminal" evidence="1">
    <location>
        <begin position="40"/>
        <end position="123"/>
    </location>
</feature>
<dbReference type="KEGG" id="rlc:K227x_07590"/>
<dbReference type="AlphaFoldDB" id="A0A517N5I9"/>
<reference evidence="2 3" key="1">
    <citation type="submission" date="2019-02" db="EMBL/GenBank/DDBJ databases">
        <title>Deep-cultivation of Planctomycetes and their phenomic and genomic characterization uncovers novel biology.</title>
        <authorList>
            <person name="Wiegand S."/>
            <person name="Jogler M."/>
            <person name="Boedeker C."/>
            <person name="Pinto D."/>
            <person name="Vollmers J."/>
            <person name="Rivas-Marin E."/>
            <person name="Kohn T."/>
            <person name="Peeters S.H."/>
            <person name="Heuer A."/>
            <person name="Rast P."/>
            <person name="Oberbeckmann S."/>
            <person name="Bunk B."/>
            <person name="Jeske O."/>
            <person name="Meyerdierks A."/>
            <person name="Storesund J.E."/>
            <person name="Kallscheuer N."/>
            <person name="Luecker S."/>
            <person name="Lage O.M."/>
            <person name="Pohl T."/>
            <person name="Merkel B.J."/>
            <person name="Hornburger P."/>
            <person name="Mueller R.-W."/>
            <person name="Bruemmer F."/>
            <person name="Labrenz M."/>
            <person name="Spormann A.M."/>
            <person name="Op den Camp H."/>
            <person name="Overmann J."/>
            <person name="Amann R."/>
            <person name="Jetten M.S.M."/>
            <person name="Mascher T."/>
            <person name="Medema M.H."/>
            <person name="Devos D.P."/>
            <person name="Kaster A.-K."/>
            <person name="Ovreas L."/>
            <person name="Rohde M."/>
            <person name="Galperin M.Y."/>
            <person name="Jogler C."/>
        </authorList>
    </citation>
    <scope>NUCLEOTIDE SEQUENCE [LARGE SCALE GENOMIC DNA]</scope>
    <source>
        <strain evidence="2 3">K22_7</strain>
    </source>
</reference>
<dbReference type="InterPro" id="IPR008778">
    <property type="entry name" value="Pirin_C_dom"/>
</dbReference>
<dbReference type="InterPro" id="IPR053186">
    <property type="entry name" value="QDO-related"/>
</dbReference>
<evidence type="ECO:0000259" key="1">
    <source>
        <dbReference type="Pfam" id="PF05726"/>
    </source>
</evidence>
<dbReference type="SUPFAM" id="SSF51182">
    <property type="entry name" value="RmlC-like cupins"/>
    <property type="match status" value="1"/>
</dbReference>